<organism evidence="1">
    <name type="scientific">Escherichia coli</name>
    <dbReference type="NCBI Taxonomy" id="562"/>
    <lineage>
        <taxon>Bacteria</taxon>
        <taxon>Pseudomonadati</taxon>
        <taxon>Pseudomonadota</taxon>
        <taxon>Gammaproteobacteria</taxon>
        <taxon>Enterobacterales</taxon>
        <taxon>Enterobacteriaceae</taxon>
        <taxon>Escherichia</taxon>
    </lineage>
</organism>
<sequence length="54" mass="6002">MIPASIPTKTLADGRIEISHCFKWIFAGIATLQGPVVRMTLYFPPTGLVIRLFL</sequence>
<protein>
    <submittedName>
        <fullName evidence="1">Uncharacterized protein</fullName>
    </submittedName>
</protein>
<dbReference type="EMBL" id="MT554516">
    <property type="protein sequence ID" value="QMS43390.1"/>
    <property type="molecule type" value="Genomic_DNA"/>
</dbReference>
<keyword evidence="1" id="KW-0614">Plasmid</keyword>
<reference evidence="1" key="1">
    <citation type="submission" date="2020-06" db="EMBL/GenBank/DDBJ databases">
        <title>Is1294 reorganizes plasmids in a multidrug-resistant Escherichia coli strain by replicative transposition.</title>
        <authorList>
            <person name="Pan Y."/>
            <person name="He D."/>
        </authorList>
    </citation>
    <scope>NUCLEOTIDE SEQUENCE</scope>
    <source>
        <strain evidence="1">TC21-F1</strain>
        <plasmid evidence="1">pC21-F1</plasmid>
    </source>
</reference>
<dbReference type="AlphaFoldDB" id="A0A7D7KHP6"/>
<accession>A0A7D7KHP6</accession>
<proteinExistence type="predicted"/>
<evidence type="ECO:0000313" key="1">
    <source>
        <dbReference type="EMBL" id="QMS43390.1"/>
    </source>
</evidence>
<geneLocation type="plasmid" evidence="1">
    <name>pC21-F1</name>
</geneLocation>
<name>A0A7D7KHP6_ECOLX</name>